<dbReference type="PANTHER" id="PTHR43056:SF10">
    <property type="entry name" value="COCE_NOND FAMILY, PUTATIVE (AFU_ORTHOLOGUE AFUA_7G00600)-RELATED"/>
    <property type="match status" value="1"/>
</dbReference>
<evidence type="ECO:0000313" key="4">
    <source>
        <dbReference type="EMBL" id="AUM14883.1"/>
    </source>
</evidence>
<dbReference type="PANTHER" id="PTHR43056">
    <property type="entry name" value="PEPTIDASE S9 PROLYL OLIGOPEPTIDASE"/>
    <property type="match status" value="1"/>
</dbReference>
<evidence type="ECO:0000256" key="2">
    <source>
        <dbReference type="SAM" id="MobiDB-lite"/>
    </source>
</evidence>
<sequence>MNHVETSPEVGSSLINGKVGATLALLSTLLLSACGGGSSDPGAQTNSRTSSEPETELVEEDPAPILDEDAEDLVTVTGGGIYNPAAIYPKAVTLPLQFITTQGGKKLAATVTLPADENGTPAPGPFPVILTQSAYNTNLLTTLLMGTPGNLLLGVSDAFIVRRGYAQVAVDALGTGISQGGWELLGEEEQVGFADAVDWVHQQPWSNGKLGVAGVSYMAISSLFAAQRRPDSIDAVFASLPMGDAMRGTVGIGGMLNGLFMSTWMQLTHITATQNLPISLLKPQHMNHIINVTQEHVDQIDSYYLPLINSALDGAPTYNYDGEFWQLRSPITNMDRITAPTFILGALHDLFQRDEPQLFEILRNNNVDSRLVIYDGSHFVNFVATHLGNQAVPPVDLLMLQWFDKYLKEQDTGIEAMPNVVQFVKNYPTESTPEEFRNDHFSSTTEWPHPLAQAERWYLQDNHQLSRTAPSAEAEAIMTQPEHPSGRAYNANGLLGFELHINDGTQCSRSFDQWTLGLNLPTPCFSNSDLVDQQRLIFESEPMTEDYYINGPIQADIWIDSTVTEAVVSVQVEEVSQRQSLPLTNGQLLASGRANDVTRSRFMDGEMIQPYHYFTEEASQPLVPGEIVKLQIEIFPTSAIIRRGNKLRISISPSNQAQAMLNYPRQAQAEGGITTIHISPEYPSSVVLPIVPTSALN</sequence>
<dbReference type="EMBL" id="CP022684">
    <property type="protein sequence ID" value="AUM14883.1"/>
    <property type="molecule type" value="Genomic_DNA"/>
</dbReference>
<organism evidence="4 5">
    <name type="scientific">Ketobacter alkanivorans</name>
    <dbReference type="NCBI Taxonomy" id="1917421"/>
    <lineage>
        <taxon>Bacteria</taxon>
        <taxon>Pseudomonadati</taxon>
        <taxon>Pseudomonadota</taxon>
        <taxon>Gammaproteobacteria</taxon>
        <taxon>Pseudomonadales</taxon>
        <taxon>Ketobacteraceae</taxon>
        <taxon>Ketobacter</taxon>
    </lineage>
</organism>
<feature type="compositionally biased region" description="Polar residues" evidence="2">
    <location>
        <begin position="41"/>
        <end position="52"/>
    </location>
</feature>
<dbReference type="Proteomes" id="UP000235116">
    <property type="component" value="Chromosome"/>
</dbReference>
<dbReference type="OrthoDB" id="9806163at2"/>
<dbReference type="KEGG" id="kak:Kalk_08205"/>
<dbReference type="InterPro" id="IPR005674">
    <property type="entry name" value="CocE/Ser_esterase"/>
</dbReference>
<reference evidence="5" key="1">
    <citation type="submission" date="2017-08" db="EMBL/GenBank/DDBJ databases">
        <title>Direct submision.</title>
        <authorList>
            <person name="Kim S.-J."/>
            <person name="Rhee S.-K."/>
        </authorList>
    </citation>
    <scope>NUCLEOTIDE SEQUENCE [LARGE SCALE GENOMIC DNA]</scope>
    <source>
        <strain evidence="5">GI5</strain>
    </source>
</reference>
<keyword evidence="5" id="KW-1185">Reference proteome</keyword>
<feature type="region of interest" description="Disordered" evidence="2">
    <location>
        <begin position="36"/>
        <end position="58"/>
    </location>
</feature>
<keyword evidence="1" id="KW-0378">Hydrolase</keyword>
<dbReference type="InterPro" id="IPR008979">
    <property type="entry name" value="Galactose-bd-like_sf"/>
</dbReference>
<dbReference type="Gene3D" id="2.60.120.260">
    <property type="entry name" value="Galactose-binding domain-like"/>
    <property type="match status" value="1"/>
</dbReference>
<dbReference type="SUPFAM" id="SSF53474">
    <property type="entry name" value="alpha/beta-Hydrolases"/>
    <property type="match status" value="1"/>
</dbReference>
<dbReference type="AlphaFoldDB" id="A0A2K9LRF8"/>
<dbReference type="Gene3D" id="1.10.3020.10">
    <property type="entry name" value="alpha-amino acid ester hydrolase ( Helical cap domain)"/>
    <property type="match status" value="1"/>
</dbReference>
<feature type="domain" description="Xaa-Pro dipeptidyl-peptidase C-terminal" evidence="3">
    <location>
        <begin position="400"/>
        <end position="687"/>
    </location>
</feature>
<gene>
    <name evidence="4" type="ORF">Kalk_08205</name>
</gene>
<evidence type="ECO:0000313" key="5">
    <source>
        <dbReference type="Proteomes" id="UP000235116"/>
    </source>
</evidence>
<dbReference type="Gene3D" id="3.40.50.1820">
    <property type="entry name" value="alpha/beta hydrolase"/>
    <property type="match status" value="1"/>
</dbReference>
<dbReference type="GO" id="GO:0008239">
    <property type="term" value="F:dipeptidyl-peptidase activity"/>
    <property type="evidence" value="ECO:0007669"/>
    <property type="project" value="InterPro"/>
</dbReference>
<dbReference type="Pfam" id="PF08530">
    <property type="entry name" value="PepX_C"/>
    <property type="match status" value="1"/>
</dbReference>
<dbReference type="RefSeq" id="WP_101896251.1">
    <property type="nucleotide sequence ID" value="NZ_CP022684.1"/>
</dbReference>
<proteinExistence type="predicted"/>
<protein>
    <submittedName>
        <fullName evidence="4">Acyl esterase</fullName>
    </submittedName>
</protein>
<evidence type="ECO:0000259" key="3">
    <source>
        <dbReference type="SMART" id="SM00939"/>
    </source>
</evidence>
<dbReference type="SUPFAM" id="SSF49785">
    <property type="entry name" value="Galactose-binding domain-like"/>
    <property type="match status" value="1"/>
</dbReference>
<accession>A0A2K9LRF8</accession>
<dbReference type="InterPro" id="IPR000383">
    <property type="entry name" value="Xaa-Pro-like_dom"/>
</dbReference>
<name>A0A2K9LRF8_9GAMM</name>
<dbReference type="InterPro" id="IPR013736">
    <property type="entry name" value="Xaa-Pro_dipept_C"/>
</dbReference>
<dbReference type="SMART" id="SM00939">
    <property type="entry name" value="PepX_C"/>
    <property type="match status" value="1"/>
</dbReference>
<dbReference type="NCBIfam" id="TIGR00976">
    <property type="entry name" value="CocE_NonD"/>
    <property type="match status" value="1"/>
</dbReference>
<dbReference type="InterPro" id="IPR029058">
    <property type="entry name" value="AB_hydrolase_fold"/>
</dbReference>
<dbReference type="InterPro" id="IPR050585">
    <property type="entry name" value="Xaa-Pro_dipeptidyl-ppase/CocE"/>
</dbReference>
<evidence type="ECO:0000256" key="1">
    <source>
        <dbReference type="ARBA" id="ARBA00022801"/>
    </source>
</evidence>
<dbReference type="Pfam" id="PF02129">
    <property type="entry name" value="Peptidase_S15"/>
    <property type="match status" value="1"/>
</dbReference>